<dbReference type="OMA" id="AVPWHAD"/>
<accession>L1IJG2</accession>
<proteinExistence type="predicted"/>
<dbReference type="Proteomes" id="UP000011087">
    <property type="component" value="Unassembled WGS sequence"/>
</dbReference>
<dbReference type="EC" id="2.3.2.31" evidence="2"/>
<dbReference type="PANTHER" id="PTHR11685">
    <property type="entry name" value="RBR FAMILY RING FINGER AND IBR DOMAIN-CONTAINING"/>
    <property type="match status" value="1"/>
</dbReference>
<dbReference type="eggNOG" id="KOG1812">
    <property type="taxonomic scope" value="Eukaryota"/>
</dbReference>
<dbReference type="GO" id="GO:0008270">
    <property type="term" value="F:zinc ion binding"/>
    <property type="evidence" value="ECO:0007669"/>
    <property type="project" value="UniProtKB-KW"/>
</dbReference>
<dbReference type="EnsemblProtists" id="EKX35950">
    <property type="protein sequence ID" value="EKX35950"/>
    <property type="gene ID" value="GUITHDRAFT_62139"/>
</dbReference>
<dbReference type="GeneID" id="17292738"/>
<feature type="non-terminal residue" evidence="10">
    <location>
        <position position="78"/>
    </location>
</feature>
<dbReference type="KEGG" id="gtt:GUITHDRAFT_62139"/>
<evidence type="ECO:0000256" key="1">
    <source>
        <dbReference type="ARBA" id="ARBA00001798"/>
    </source>
</evidence>
<evidence type="ECO:0000259" key="9">
    <source>
        <dbReference type="PROSITE" id="PS51873"/>
    </source>
</evidence>
<keyword evidence="7" id="KW-0833">Ubl conjugation pathway</keyword>
<dbReference type="HOGENOM" id="CLU_177435_0_0_1"/>
<keyword evidence="6" id="KW-0863">Zinc-finger</keyword>
<dbReference type="InterPro" id="IPR002867">
    <property type="entry name" value="IBR_dom"/>
</dbReference>
<evidence type="ECO:0000313" key="12">
    <source>
        <dbReference type="Proteomes" id="UP000011087"/>
    </source>
</evidence>
<dbReference type="PaxDb" id="55529-EKX35950"/>
<evidence type="ECO:0000256" key="7">
    <source>
        <dbReference type="ARBA" id="ARBA00022786"/>
    </source>
</evidence>
<dbReference type="InterPro" id="IPR031127">
    <property type="entry name" value="E3_UB_ligase_RBR"/>
</dbReference>
<reference evidence="11" key="3">
    <citation type="submission" date="2016-03" db="UniProtKB">
        <authorList>
            <consortium name="EnsemblProtists"/>
        </authorList>
    </citation>
    <scope>IDENTIFICATION</scope>
</reference>
<dbReference type="SUPFAM" id="SSF57850">
    <property type="entry name" value="RING/U-box"/>
    <property type="match status" value="1"/>
</dbReference>
<organism evidence="10">
    <name type="scientific">Guillardia theta (strain CCMP2712)</name>
    <name type="common">Cryptophyte</name>
    <dbReference type="NCBI Taxonomy" id="905079"/>
    <lineage>
        <taxon>Eukaryota</taxon>
        <taxon>Cryptophyceae</taxon>
        <taxon>Pyrenomonadales</taxon>
        <taxon>Geminigeraceae</taxon>
        <taxon>Guillardia</taxon>
    </lineage>
</organism>
<keyword evidence="5" id="KW-0677">Repeat</keyword>
<dbReference type="AlphaFoldDB" id="L1IJG2"/>
<dbReference type="EMBL" id="JH993081">
    <property type="protein sequence ID" value="EKX35950.1"/>
    <property type="molecule type" value="Genomic_DNA"/>
</dbReference>
<dbReference type="InterPro" id="IPR044066">
    <property type="entry name" value="TRIAD_supradom"/>
</dbReference>
<evidence type="ECO:0000313" key="10">
    <source>
        <dbReference type="EMBL" id="EKX35950.1"/>
    </source>
</evidence>
<reference evidence="10 12" key="1">
    <citation type="journal article" date="2012" name="Nature">
        <title>Algal genomes reveal evolutionary mosaicism and the fate of nucleomorphs.</title>
        <authorList>
            <consortium name="DOE Joint Genome Institute"/>
            <person name="Curtis B.A."/>
            <person name="Tanifuji G."/>
            <person name="Burki F."/>
            <person name="Gruber A."/>
            <person name="Irimia M."/>
            <person name="Maruyama S."/>
            <person name="Arias M.C."/>
            <person name="Ball S.G."/>
            <person name="Gile G.H."/>
            <person name="Hirakawa Y."/>
            <person name="Hopkins J.F."/>
            <person name="Kuo A."/>
            <person name="Rensing S.A."/>
            <person name="Schmutz J."/>
            <person name="Symeonidi A."/>
            <person name="Elias M."/>
            <person name="Eveleigh R.J."/>
            <person name="Herman E.K."/>
            <person name="Klute M.J."/>
            <person name="Nakayama T."/>
            <person name="Obornik M."/>
            <person name="Reyes-Prieto A."/>
            <person name="Armbrust E.V."/>
            <person name="Aves S.J."/>
            <person name="Beiko R.G."/>
            <person name="Coutinho P."/>
            <person name="Dacks J.B."/>
            <person name="Durnford D.G."/>
            <person name="Fast N.M."/>
            <person name="Green B.R."/>
            <person name="Grisdale C.J."/>
            <person name="Hempel F."/>
            <person name="Henrissat B."/>
            <person name="Hoppner M.P."/>
            <person name="Ishida K."/>
            <person name="Kim E."/>
            <person name="Koreny L."/>
            <person name="Kroth P.G."/>
            <person name="Liu Y."/>
            <person name="Malik S.B."/>
            <person name="Maier U.G."/>
            <person name="McRose D."/>
            <person name="Mock T."/>
            <person name="Neilson J.A."/>
            <person name="Onodera N.T."/>
            <person name="Poole A.M."/>
            <person name="Pritham E.J."/>
            <person name="Richards T.A."/>
            <person name="Rocap G."/>
            <person name="Roy S.W."/>
            <person name="Sarai C."/>
            <person name="Schaack S."/>
            <person name="Shirato S."/>
            <person name="Slamovits C.H."/>
            <person name="Spencer D.F."/>
            <person name="Suzuki S."/>
            <person name="Worden A.Z."/>
            <person name="Zauner S."/>
            <person name="Barry K."/>
            <person name="Bell C."/>
            <person name="Bharti A.K."/>
            <person name="Crow J.A."/>
            <person name="Grimwood J."/>
            <person name="Kramer R."/>
            <person name="Lindquist E."/>
            <person name="Lucas S."/>
            <person name="Salamov A."/>
            <person name="McFadden G.I."/>
            <person name="Lane C.E."/>
            <person name="Keeling P.J."/>
            <person name="Gray M.W."/>
            <person name="Grigoriev I.V."/>
            <person name="Archibald J.M."/>
        </authorList>
    </citation>
    <scope>NUCLEOTIDE SEQUENCE</scope>
    <source>
        <strain evidence="10 12">CCMP2712</strain>
    </source>
</reference>
<feature type="non-terminal residue" evidence="10">
    <location>
        <position position="1"/>
    </location>
</feature>
<keyword evidence="4" id="KW-0479">Metal-binding</keyword>
<dbReference type="GO" id="GO:0061630">
    <property type="term" value="F:ubiquitin protein ligase activity"/>
    <property type="evidence" value="ECO:0007669"/>
    <property type="project" value="UniProtKB-EC"/>
</dbReference>
<dbReference type="PROSITE" id="PS51873">
    <property type="entry name" value="TRIAD"/>
    <property type="match status" value="1"/>
</dbReference>
<dbReference type="RefSeq" id="XP_005822930.1">
    <property type="nucleotide sequence ID" value="XM_005822873.1"/>
</dbReference>
<dbReference type="Gene3D" id="1.20.120.1750">
    <property type="match status" value="1"/>
</dbReference>
<dbReference type="GO" id="GO:0016567">
    <property type="term" value="P:protein ubiquitination"/>
    <property type="evidence" value="ECO:0007669"/>
    <property type="project" value="InterPro"/>
</dbReference>
<keyword evidence="12" id="KW-1185">Reference proteome</keyword>
<evidence type="ECO:0000256" key="5">
    <source>
        <dbReference type="ARBA" id="ARBA00022737"/>
    </source>
</evidence>
<dbReference type="OrthoDB" id="10009520at2759"/>
<protein>
    <recommendedName>
        <fullName evidence="2">RBR-type E3 ubiquitin transferase</fullName>
        <ecNumber evidence="2">2.3.2.31</ecNumber>
    </recommendedName>
</protein>
<dbReference type="Pfam" id="PF01485">
    <property type="entry name" value="IBR"/>
    <property type="match status" value="1"/>
</dbReference>
<comment type="catalytic activity">
    <reaction evidence="1">
        <text>[E2 ubiquitin-conjugating enzyme]-S-ubiquitinyl-L-cysteine + [acceptor protein]-L-lysine = [E2 ubiquitin-conjugating enzyme]-L-cysteine + [acceptor protein]-N(6)-ubiquitinyl-L-lysine.</text>
        <dbReference type="EC" id="2.3.2.31"/>
    </reaction>
</comment>
<evidence type="ECO:0000313" key="11">
    <source>
        <dbReference type="EnsemblProtists" id="EKX35950"/>
    </source>
</evidence>
<evidence type="ECO:0000256" key="8">
    <source>
        <dbReference type="ARBA" id="ARBA00022833"/>
    </source>
</evidence>
<evidence type="ECO:0000256" key="6">
    <source>
        <dbReference type="ARBA" id="ARBA00022771"/>
    </source>
</evidence>
<reference evidence="12" key="2">
    <citation type="submission" date="2012-11" db="EMBL/GenBank/DDBJ databases">
        <authorList>
            <person name="Kuo A."/>
            <person name="Curtis B.A."/>
            <person name="Tanifuji G."/>
            <person name="Burki F."/>
            <person name="Gruber A."/>
            <person name="Irimia M."/>
            <person name="Maruyama S."/>
            <person name="Arias M.C."/>
            <person name="Ball S.G."/>
            <person name="Gile G.H."/>
            <person name="Hirakawa Y."/>
            <person name="Hopkins J.F."/>
            <person name="Rensing S.A."/>
            <person name="Schmutz J."/>
            <person name="Symeonidi A."/>
            <person name="Elias M."/>
            <person name="Eveleigh R.J."/>
            <person name="Herman E.K."/>
            <person name="Klute M.J."/>
            <person name="Nakayama T."/>
            <person name="Obornik M."/>
            <person name="Reyes-Prieto A."/>
            <person name="Armbrust E.V."/>
            <person name="Aves S.J."/>
            <person name="Beiko R.G."/>
            <person name="Coutinho P."/>
            <person name="Dacks J.B."/>
            <person name="Durnford D.G."/>
            <person name="Fast N.M."/>
            <person name="Green B.R."/>
            <person name="Grisdale C."/>
            <person name="Hempe F."/>
            <person name="Henrissat B."/>
            <person name="Hoppner M.P."/>
            <person name="Ishida K.-I."/>
            <person name="Kim E."/>
            <person name="Koreny L."/>
            <person name="Kroth P.G."/>
            <person name="Liu Y."/>
            <person name="Malik S.-B."/>
            <person name="Maier U.G."/>
            <person name="McRose D."/>
            <person name="Mock T."/>
            <person name="Neilson J.A."/>
            <person name="Onodera N.T."/>
            <person name="Poole A.M."/>
            <person name="Pritham E.J."/>
            <person name="Richards T.A."/>
            <person name="Rocap G."/>
            <person name="Roy S.W."/>
            <person name="Sarai C."/>
            <person name="Schaack S."/>
            <person name="Shirato S."/>
            <person name="Slamovits C.H."/>
            <person name="Spencer D.F."/>
            <person name="Suzuki S."/>
            <person name="Worden A.Z."/>
            <person name="Zauner S."/>
            <person name="Barry K."/>
            <person name="Bell C."/>
            <person name="Bharti A.K."/>
            <person name="Crow J.A."/>
            <person name="Grimwood J."/>
            <person name="Kramer R."/>
            <person name="Lindquist E."/>
            <person name="Lucas S."/>
            <person name="Salamov A."/>
            <person name="McFadden G.I."/>
            <person name="Lane C.E."/>
            <person name="Keeling P.J."/>
            <person name="Gray M.W."/>
            <person name="Grigoriev I.V."/>
            <person name="Archibald J.M."/>
        </authorList>
    </citation>
    <scope>NUCLEOTIDE SEQUENCE</scope>
    <source>
        <strain evidence="12">CCMP2712</strain>
    </source>
</reference>
<keyword evidence="8" id="KW-0862">Zinc</keyword>
<name>L1IJG2_GUITC</name>
<gene>
    <name evidence="10" type="ORF">GUITHDRAFT_62139</name>
</gene>
<feature type="domain" description="RING-type" evidence="9">
    <location>
        <begin position="1"/>
        <end position="78"/>
    </location>
</feature>
<evidence type="ECO:0000256" key="4">
    <source>
        <dbReference type="ARBA" id="ARBA00022723"/>
    </source>
</evidence>
<evidence type="ECO:0000256" key="2">
    <source>
        <dbReference type="ARBA" id="ARBA00012251"/>
    </source>
</evidence>
<sequence length="78" mass="8956">CPACRRSYCLKCKAKWHQTTSCEDNAMLNSGSKEDRKFLGLVSRKGMKKCPSCNFWVEKSEGCNAMRCRCGTTFCWRC</sequence>
<dbReference type="STRING" id="905079.L1IJG2"/>
<evidence type="ECO:0000256" key="3">
    <source>
        <dbReference type="ARBA" id="ARBA00022679"/>
    </source>
</evidence>
<keyword evidence="3" id="KW-0808">Transferase</keyword>